<feature type="compositionally biased region" description="Polar residues" evidence="1">
    <location>
        <begin position="1"/>
        <end position="19"/>
    </location>
</feature>
<organism evidence="2">
    <name type="scientific">Lichtheimia ramosa</name>
    <dbReference type="NCBI Taxonomy" id="688394"/>
    <lineage>
        <taxon>Eukaryota</taxon>
        <taxon>Fungi</taxon>
        <taxon>Fungi incertae sedis</taxon>
        <taxon>Mucoromycota</taxon>
        <taxon>Mucoromycotina</taxon>
        <taxon>Mucoromycetes</taxon>
        <taxon>Mucorales</taxon>
        <taxon>Lichtheimiaceae</taxon>
        <taxon>Lichtheimia</taxon>
    </lineage>
</organism>
<protein>
    <recommendedName>
        <fullName evidence="3">BLOC-1-related complex subunit 5</fullName>
    </recommendedName>
</protein>
<reference evidence="2" key="1">
    <citation type="journal article" date="2014" name="Genome Announc.">
        <title>De novo whole-genome sequence and genome annotation of Lichtheimia ramosa.</title>
        <authorList>
            <person name="Linde J."/>
            <person name="Schwartze V."/>
            <person name="Binder U."/>
            <person name="Lass-Florl C."/>
            <person name="Voigt K."/>
            <person name="Horn F."/>
        </authorList>
    </citation>
    <scope>NUCLEOTIDE SEQUENCE</scope>
    <source>
        <strain evidence="2">JMRC FSU:6197</strain>
    </source>
</reference>
<dbReference type="OrthoDB" id="10035640at2759"/>
<evidence type="ECO:0000313" key="2">
    <source>
        <dbReference type="EMBL" id="CDS07714.1"/>
    </source>
</evidence>
<feature type="region of interest" description="Disordered" evidence="1">
    <location>
        <begin position="1"/>
        <end position="28"/>
    </location>
</feature>
<gene>
    <name evidence="2" type="ORF">LRAMOSA01663</name>
</gene>
<dbReference type="EMBL" id="LK023324">
    <property type="protein sequence ID" value="CDS07714.1"/>
    <property type="molecule type" value="Genomic_DNA"/>
</dbReference>
<proteinExistence type="predicted"/>
<accession>A0A077WKS2</accession>
<evidence type="ECO:0000256" key="1">
    <source>
        <dbReference type="SAM" id="MobiDB-lite"/>
    </source>
</evidence>
<evidence type="ECO:0008006" key="3">
    <source>
        <dbReference type="Google" id="ProtNLM"/>
    </source>
</evidence>
<sequence length="228" mass="25584">MTLSSETSSGNEVIESRNTMAEHDDEPVDQGIIQVVHNTGDDDQEEEIVRLQQVKRFTPLVRENERGFGLDGLLGIAVGSRSSNVSQEHIKGMEIDPEPLADTLFRLHQHTELYKSQLCERQKGLHDQLQYVERLSQQTTQALILALNQAKHANERIPEIKALTVHADKTQGLARKIMKGLTNINNHLTPEDQLDNAALETRWPMLSPLLNTTAVDTSNIQSTMDVSF</sequence>
<name>A0A077WKS2_9FUNG</name>
<dbReference type="AlphaFoldDB" id="A0A077WKS2"/>